<organism evidence="2">
    <name type="scientific">Ixodes ricinus</name>
    <name type="common">Common tick</name>
    <name type="synonym">Acarus ricinus</name>
    <dbReference type="NCBI Taxonomy" id="34613"/>
    <lineage>
        <taxon>Eukaryota</taxon>
        <taxon>Metazoa</taxon>
        <taxon>Ecdysozoa</taxon>
        <taxon>Arthropoda</taxon>
        <taxon>Chelicerata</taxon>
        <taxon>Arachnida</taxon>
        <taxon>Acari</taxon>
        <taxon>Parasitiformes</taxon>
        <taxon>Ixodida</taxon>
        <taxon>Ixodoidea</taxon>
        <taxon>Ixodidae</taxon>
        <taxon>Ixodinae</taxon>
        <taxon>Ixodes</taxon>
    </lineage>
</organism>
<dbReference type="GO" id="GO:0043176">
    <property type="term" value="F:amine binding"/>
    <property type="evidence" value="ECO:0007669"/>
    <property type="project" value="InterPro"/>
</dbReference>
<evidence type="ECO:0000256" key="1">
    <source>
        <dbReference type="SAM" id="SignalP"/>
    </source>
</evidence>
<dbReference type="GO" id="GO:0030682">
    <property type="term" value="P:symbiont-mediated perturbation of host defenses"/>
    <property type="evidence" value="ECO:0007669"/>
    <property type="project" value="InterPro"/>
</dbReference>
<keyword evidence="1" id="KW-0732">Signal</keyword>
<feature type="chain" id="PRO_5005516703" evidence="1">
    <location>
        <begin position="20"/>
        <end position="236"/>
    </location>
</feature>
<dbReference type="AlphaFoldDB" id="A0A0K8R844"/>
<dbReference type="InterPro" id="IPR002970">
    <property type="entry name" value="Tick_his-bd"/>
</dbReference>
<reference evidence="2" key="1">
    <citation type="submission" date="2012-12" db="EMBL/GenBank/DDBJ databases">
        <title>Identification and characterization of a phenylalanine ammonia-lyase gene family in Isatis indigotica Fort.</title>
        <authorList>
            <person name="Liu Q."/>
            <person name="Chen J."/>
            <person name="Zhou X."/>
            <person name="Di P."/>
            <person name="Xiao Y."/>
            <person name="Xuan H."/>
            <person name="Zhang L."/>
            <person name="Chen W."/>
        </authorList>
    </citation>
    <scope>NUCLEOTIDE SEQUENCE</scope>
    <source>
        <tissue evidence="2">Salivary gland</tissue>
    </source>
</reference>
<protein>
    <submittedName>
        <fullName evidence="2">Putative salivary lipocalin</fullName>
    </submittedName>
</protein>
<sequence>MSLLTCILGCLFMIEAIGGGAVENVDETKDSKDAWRTITHMGKDEYLLMLRSSEYDGRLGSVANYVYMRLCEYNYSTQTAMIRFMHKDSSSAFLVGLTQRATVPRSPKNETSIIRFSNADSCNQGTDNSIAEYKVLYSNYESCFVLNLLSTEEKRCELWVKEGFEVQFENEFHKQSTDVENGQVDDEADPVRTTGGLGHCVRTYCEKCGHLQYKIYKKEMCSLSSIMKETNTAVTR</sequence>
<dbReference type="SUPFAM" id="SSF50814">
    <property type="entry name" value="Lipocalins"/>
    <property type="match status" value="1"/>
</dbReference>
<dbReference type="Gene3D" id="2.40.128.20">
    <property type="match status" value="1"/>
</dbReference>
<dbReference type="EMBL" id="GADI01006760">
    <property type="protein sequence ID" value="JAA67048.1"/>
    <property type="molecule type" value="mRNA"/>
</dbReference>
<dbReference type="InterPro" id="IPR012674">
    <property type="entry name" value="Calycin"/>
</dbReference>
<feature type="signal peptide" evidence="1">
    <location>
        <begin position="1"/>
        <end position="19"/>
    </location>
</feature>
<name>A0A0K8R844_IXORI</name>
<evidence type="ECO:0000313" key="2">
    <source>
        <dbReference type="EMBL" id="JAA67048.1"/>
    </source>
</evidence>
<dbReference type="Pfam" id="PF02098">
    <property type="entry name" value="His_binding"/>
    <property type="match status" value="1"/>
</dbReference>
<proteinExistence type="evidence at transcript level"/>
<accession>A0A0K8R844</accession>